<dbReference type="SUPFAM" id="SSF52540">
    <property type="entry name" value="P-loop containing nucleoside triphosphate hydrolases"/>
    <property type="match status" value="1"/>
</dbReference>
<feature type="domain" description="ABC transporter" evidence="4">
    <location>
        <begin position="8"/>
        <end position="246"/>
    </location>
</feature>
<dbReference type="InterPro" id="IPR051120">
    <property type="entry name" value="ABC_AA/LPS_Transport"/>
</dbReference>
<dbReference type="Pfam" id="PF00005">
    <property type="entry name" value="ABC_tran"/>
    <property type="match status" value="1"/>
</dbReference>
<dbReference type="PROSITE" id="PS50893">
    <property type="entry name" value="ABC_TRANSPORTER_2"/>
    <property type="match status" value="1"/>
</dbReference>
<keyword evidence="2" id="KW-0547">Nucleotide-binding</keyword>
<dbReference type="InterPro" id="IPR027417">
    <property type="entry name" value="P-loop_NTPase"/>
</dbReference>
<dbReference type="PROSITE" id="PS00211">
    <property type="entry name" value="ABC_TRANSPORTER_1"/>
    <property type="match status" value="1"/>
</dbReference>
<evidence type="ECO:0000256" key="1">
    <source>
        <dbReference type="ARBA" id="ARBA00022448"/>
    </source>
</evidence>
<evidence type="ECO:0000313" key="6">
    <source>
        <dbReference type="Proteomes" id="UP000377595"/>
    </source>
</evidence>
<keyword evidence="6" id="KW-1185">Reference proteome</keyword>
<dbReference type="SMART" id="SM00382">
    <property type="entry name" value="AAA"/>
    <property type="match status" value="1"/>
</dbReference>
<organism evidence="5 6">
    <name type="scientific">Acrocarpospora pleiomorpha</name>
    <dbReference type="NCBI Taxonomy" id="90975"/>
    <lineage>
        <taxon>Bacteria</taxon>
        <taxon>Bacillati</taxon>
        <taxon>Actinomycetota</taxon>
        <taxon>Actinomycetes</taxon>
        <taxon>Streptosporangiales</taxon>
        <taxon>Streptosporangiaceae</taxon>
        <taxon>Acrocarpospora</taxon>
    </lineage>
</organism>
<gene>
    <name evidence="5" type="ORF">Aple_065210</name>
</gene>
<keyword evidence="3 5" id="KW-0067">ATP-binding</keyword>
<sequence>MTGTAPLLSMRRLSWSVGGMSIVDDVSLDVAAGEFVGVIGPNGAGKTSLFNLLTGLCKPVAGRIMLAGRDITGLAPHRRARLGLGRSFQASAIFASMTVHANVQLALQAAAGGLRSLRRTSDDRILHVLSDVGLSMLATRPAGLLSHGDKRKLEIAMLLAAAPAVLLLDEPLAGVATADIDSLTEVIAGLAAGDSARAVLMVEHDLDVLLGLSTRVAVMHQGALLADGSTAEVMADPAVQRAYLGAAT</sequence>
<evidence type="ECO:0000256" key="3">
    <source>
        <dbReference type="ARBA" id="ARBA00022840"/>
    </source>
</evidence>
<dbReference type="InterPro" id="IPR017871">
    <property type="entry name" value="ABC_transporter-like_CS"/>
</dbReference>
<dbReference type="PANTHER" id="PTHR45772">
    <property type="entry name" value="CONSERVED COMPONENT OF ABC TRANSPORTER FOR NATURAL AMINO ACIDS-RELATED"/>
    <property type="match status" value="1"/>
</dbReference>
<name>A0A5M3XRE4_9ACTN</name>
<dbReference type="InterPro" id="IPR003593">
    <property type="entry name" value="AAA+_ATPase"/>
</dbReference>
<dbReference type="GO" id="GO:0005524">
    <property type="term" value="F:ATP binding"/>
    <property type="evidence" value="ECO:0007669"/>
    <property type="project" value="UniProtKB-KW"/>
</dbReference>
<accession>A0A5M3XRE4</accession>
<comment type="caution">
    <text evidence="5">The sequence shown here is derived from an EMBL/GenBank/DDBJ whole genome shotgun (WGS) entry which is preliminary data.</text>
</comment>
<dbReference type="Gene3D" id="3.40.50.300">
    <property type="entry name" value="P-loop containing nucleotide triphosphate hydrolases"/>
    <property type="match status" value="1"/>
</dbReference>
<protein>
    <submittedName>
        <fullName evidence="5">ABC transporter ATP-binding protein</fullName>
    </submittedName>
</protein>
<evidence type="ECO:0000256" key="2">
    <source>
        <dbReference type="ARBA" id="ARBA00022741"/>
    </source>
</evidence>
<evidence type="ECO:0000259" key="4">
    <source>
        <dbReference type="PROSITE" id="PS50893"/>
    </source>
</evidence>
<keyword evidence="1" id="KW-0813">Transport</keyword>
<reference evidence="5 6" key="1">
    <citation type="submission" date="2019-10" db="EMBL/GenBank/DDBJ databases">
        <title>Whole genome shotgun sequence of Acrocarpospora pleiomorpha NBRC 16267.</title>
        <authorList>
            <person name="Ichikawa N."/>
            <person name="Kimura A."/>
            <person name="Kitahashi Y."/>
            <person name="Komaki H."/>
            <person name="Oguchi A."/>
        </authorList>
    </citation>
    <scope>NUCLEOTIDE SEQUENCE [LARGE SCALE GENOMIC DNA]</scope>
    <source>
        <strain evidence="5 6">NBRC 16267</strain>
    </source>
</reference>
<dbReference type="AlphaFoldDB" id="A0A5M3XRE4"/>
<dbReference type="GO" id="GO:0005886">
    <property type="term" value="C:plasma membrane"/>
    <property type="evidence" value="ECO:0007669"/>
    <property type="project" value="TreeGrafter"/>
</dbReference>
<proteinExistence type="predicted"/>
<dbReference type="Pfam" id="PF12399">
    <property type="entry name" value="BCA_ABC_TP_C"/>
    <property type="match status" value="1"/>
</dbReference>
<dbReference type="Proteomes" id="UP000377595">
    <property type="component" value="Unassembled WGS sequence"/>
</dbReference>
<dbReference type="InterPro" id="IPR003439">
    <property type="entry name" value="ABC_transporter-like_ATP-bd"/>
</dbReference>
<dbReference type="PANTHER" id="PTHR45772:SF3">
    <property type="entry name" value="ABC TRANSPORTER ATP-BINDING PROTEIN"/>
    <property type="match status" value="1"/>
</dbReference>
<dbReference type="InterPro" id="IPR032823">
    <property type="entry name" value="BCA_ABC_TP_C"/>
</dbReference>
<dbReference type="EMBL" id="BLAF01000043">
    <property type="protein sequence ID" value="GES23622.1"/>
    <property type="molecule type" value="Genomic_DNA"/>
</dbReference>
<dbReference type="RefSeq" id="WP_246264933.1">
    <property type="nucleotide sequence ID" value="NZ_BAAAHM010000027.1"/>
</dbReference>
<evidence type="ECO:0000313" key="5">
    <source>
        <dbReference type="EMBL" id="GES23622.1"/>
    </source>
</evidence>
<dbReference type="GO" id="GO:0016887">
    <property type="term" value="F:ATP hydrolysis activity"/>
    <property type="evidence" value="ECO:0007669"/>
    <property type="project" value="InterPro"/>
</dbReference>